<comment type="caution">
    <text evidence="2">The sequence shown here is derived from an EMBL/GenBank/DDBJ whole genome shotgun (WGS) entry which is preliminary data.</text>
</comment>
<keyword evidence="1" id="KW-0472">Membrane</keyword>
<keyword evidence="1" id="KW-0812">Transmembrane</keyword>
<dbReference type="Proteomes" id="UP000011571">
    <property type="component" value="Unassembled WGS sequence"/>
</dbReference>
<gene>
    <name evidence="2" type="ORF">C454_05192</name>
</gene>
<protein>
    <submittedName>
        <fullName evidence="2">Uncharacterized protein</fullName>
    </submittedName>
</protein>
<evidence type="ECO:0000313" key="2">
    <source>
        <dbReference type="EMBL" id="ELZ83678.1"/>
    </source>
</evidence>
<dbReference type="AlphaFoldDB" id="M0HIQ0"/>
<feature type="transmembrane region" description="Helical" evidence="1">
    <location>
        <begin position="15"/>
        <end position="35"/>
    </location>
</feature>
<sequence length="73" mass="7881">MVYVMSSPGSNAEGAGVSLRNAVLLLCSLFIFHLGRGWARGLVEGNYLLGVVGLLLALAPVVWLLFVIREAYF</sequence>
<keyword evidence="3" id="KW-1185">Reference proteome</keyword>
<feature type="transmembrane region" description="Helical" evidence="1">
    <location>
        <begin position="47"/>
        <end position="68"/>
    </location>
</feature>
<proteinExistence type="predicted"/>
<name>M0HIQ0_HALGM</name>
<evidence type="ECO:0000313" key="3">
    <source>
        <dbReference type="Proteomes" id="UP000011571"/>
    </source>
</evidence>
<organism evidence="2 3">
    <name type="scientific">Haloferax gibbonsii (strain ATCC 33959 / DSM 4427 / JCM 8863 / NBRC 102184 / NCIMB 2188 / Ma 2.38)</name>
    <dbReference type="NCBI Taxonomy" id="1227459"/>
    <lineage>
        <taxon>Archaea</taxon>
        <taxon>Methanobacteriati</taxon>
        <taxon>Methanobacteriota</taxon>
        <taxon>Stenosarchaea group</taxon>
        <taxon>Halobacteria</taxon>
        <taxon>Halobacteriales</taxon>
        <taxon>Haloferacaceae</taxon>
        <taxon>Haloferax</taxon>
    </lineage>
</organism>
<evidence type="ECO:0000256" key="1">
    <source>
        <dbReference type="SAM" id="Phobius"/>
    </source>
</evidence>
<accession>M0HIQ0</accession>
<dbReference type="EMBL" id="AOLJ01000011">
    <property type="protein sequence ID" value="ELZ83678.1"/>
    <property type="molecule type" value="Genomic_DNA"/>
</dbReference>
<reference evidence="2 3" key="1">
    <citation type="journal article" date="2014" name="PLoS Genet.">
        <title>Phylogenetically driven sequencing of extremely halophilic archaea reveals strategies for static and dynamic osmo-response.</title>
        <authorList>
            <person name="Becker E.A."/>
            <person name="Seitzer P.M."/>
            <person name="Tritt A."/>
            <person name="Larsen D."/>
            <person name="Krusor M."/>
            <person name="Yao A.I."/>
            <person name="Wu D."/>
            <person name="Madern D."/>
            <person name="Eisen J.A."/>
            <person name="Darling A.E."/>
            <person name="Facciotti M.T."/>
        </authorList>
    </citation>
    <scope>NUCLEOTIDE SEQUENCE [LARGE SCALE GENOMIC DNA]</scope>
    <source>
        <strain evidence="3">ATCC 33959 / DSM 4427 / JCM 8863 / NBRC 102184 / NCIMB 2188 / Ma 2.38</strain>
    </source>
</reference>
<keyword evidence="1" id="KW-1133">Transmembrane helix</keyword>